<accession>A0A0D2CE58</accession>
<dbReference type="Proteomes" id="UP000054466">
    <property type="component" value="Unassembled WGS sequence"/>
</dbReference>
<dbReference type="PANTHER" id="PTHR47171">
    <property type="entry name" value="FARA-RELATED"/>
    <property type="match status" value="1"/>
</dbReference>
<dbReference type="RefSeq" id="XP_016249639.1">
    <property type="nucleotide sequence ID" value="XM_016392120.1"/>
</dbReference>
<gene>
    <name evidence="7" type="ORF">PV07_05238</name>
</gene>
<dbReference type="GO" id="GO:0006351">
    <property type="term" value="P:DNA-templated transcription"/>
    <property type="evidence" value="ECO:0007669"/>
    <property type="project" value="InterPro"/>
</dbReference>
<dbReference type="VEuPathDB" id="FungiDB:PV07_05238"/>
<keyword evidence="3" id="KW-0238">DNA-binding</keyword>
<dbReference type="GeneID" id="27344432"/>
<evidence type="ECO:0000256" key="5">
    <source>
        <dbReference type="ARBA" id="ARBA00023242"/>
    </source>
</evidence>
<keyword evidence="2" id="KW-0805">Transcription regulation</keyword>
<protein>
    <recommendedName>
        <fullName evidence="6">Xylanolytic transcriptional activator regulatory domain-containing protein</fullName>
    </recommendedName>
</protein>
<dbReference type="HOGENOM" id="CLU_007427_3_1_1"/>
<dbReference type="CDD" id="cd12148">
    <property type="entry name" value="fungal_TF_MHR"/>
    <property type="match status" value="1"/>
</dbReference>
<reference evidence="7 8" key="1">
    <citation type="submission" date="2015-01" db="EMBL/GenBank/DDBJ databases">
        <title>The Genome Sequence of Cladophialophora immunda CBS83496.</title>
        <authorList>
            <consortium name="The Broad Institute Genomics Platform"/>
            <person name="Cuomo C."/>
            <person name="de Hoog S."/>
            <person name="Gorbushina A."/>
            <person name="Stielow B."/>
            <person name="Teixiera M."/>
            <person name="Abouelleil A."/>
            <person name="Chapman S.B."/>
            <person name="Priest M."/>
            <person name="Young S.K."/>
            <person name="Wortman J."/>
            <person name="Nusbaum C."/>
            <person name="Birren B."/>
        </authorList>
    </citation>
    <scope>NUCLEOTIDE SEQUENCE [LARGE SCALE GENOMIC DNA]</scope>
    <source>
        <strain evidence="7 8">CBS 83496</strain>
    </source>
</reference>
<evidence type="ECO:0000256" key="2">
    <source>
        <dbReference type="ARBA" id="ARBA00023015"/>
    </source>
</evidence>
<keyword evidence="4" id="KW-0804">Transcription</keyword>
<evidence type="ECO:0000313" key="8">
    <source>
        <dbReference type="Proteomes" id="UP000054466"/>
    </source>
</evidence>
<keyword evidence="8" id="KW-1185">Reference proteome</keyword>
<keyword evidence="1" id="KW-0862">Zinc</keyword>
<proteinExistence type="predicted"/>
<dbReference type="SMART" id="SM00906">
    <property type="entry name" value="Fungal_trans"/>
    <property type="match status" value="1"/>
</dbReference>
<dbReference type="EMBL" id="KN847042">
    <property type="protein sequence ID" value="KIW29423.1"/>
    <property type="molecule type" value="Genomic_DNA"/>
</dbReference>
<dbReference type="Pfam" id="PF04082">
    <property type="entry name" value="Fungal_trans"/>
    <property type="match status" value="1"/>
</dbReference>
<sequence>MVIAAQAAASSNGVINGIYVKVNNEQNFRPDEQDVVGTKPGPSSFVGAHTLLAHDALAGIEVTSSPLPAFTPQANAVLQFAEATTLPKPPLRAALIDSYFQNVFHRYPVVDRANLADVECSTLMKQAVCMAGSLMRHSSRTDALELTHSLYEKTKLMLFLNHDPDPVTSLATLCLMICWSPHPTNSLSLDCPWQWTGTGVRLALQMGLHKDATYVNQPEAGRLRRLWWILMNADRLQTACFGRPLGVRYSDCDTRLPSLADFAGVDISSHVFVQYTRVIAVWGEIADIGVRGGSTSVAVVEQLTDSLCTWIADLPEEIRLFDPMGMRRPYRQSVSELHMVYLVTIILLEALSIKRYEQWSTSIPAIVAASAIARLIEEVDCREDLSSMSSTTTFYVMAASIPLIYHYPNSAERRQTRQEELQILCSALERMSPRWGGASVVRKNIEKIRNVVERYAAQQQHEVSEQAATANSAFIWSQRYRPKDLFPFPAALCSNMVLLDTSVDEPLDFGDMLLPLGDEALSWAFGETQPYDDPFRLNVYSEVFTMVDEASDSLNSG</sequence>
<feature type="domain" description="Xylanolytic transcriptional activator regulatory" evidence="6">
    <location>
        <begin position="192"/>
        <end position="263"/>
    </location>
</feature>
<keyword evidence="5" id="KW-0539">Nucleus</keyword>
<dbReference type="PANTHER" id="PTHR47171:SF3">
    <property type="entry name" value="FARA-RELATED"/>
    <property type="match status" value="1"/>
</dbReference>
<dbReference type="GO" id="GO:0008270">
    <property type="term" value="F:zinc ion binding"/>
    <property type="evidence" value="ECO:0007669"/>
    <property type="project" value="InterPro"/>
</dbReference>
<dbReference type="OrthoDB" id="39175at2759"/>
<dbReference type="InterPro" id="IPR052073">
    <property type="entry name" value="Amide_Lactam_Regulators"/>
</dbReference>
<dbReference type="InterPro" id="IPR007219">
    <property type="entry name" value="XnlR_reg_dom"/>
</dbReference>
<dbReference type="GO" id="GO:0003677">
    <property type="term" value="F:DNA binding"/>
    <property type="evidence" value="ECO:0007669"/>
    <property type="project" value="UniProtKB-KW"/>
</dbReference>
<dbReference type="AlphaFoldDB" id="A0A0D2CE58"/>
<name>A0A0D2CE58_9EURO</name>
<evidence type="ECO:0000313" key="7">
    <source>
        <dbReference type="EMBL" id="KIW29423.1"/>
    </source>
</evidence>
<evidence type="ECO:0000256" key="1">
    <source>
        <dbReference type="ARBA" id="ARBA00022833"/>
    </source>
</evidence>
<evidence type="ECO:0000259" key="6">
    <source>
        <dbReference type="SMART" id="SM00906"/>
    </source>
</evidence>
<evidence type="ECO:0000256" key="4">
    <source>
        <dbReference type="ARBA" id="ARBA00023163"/>
    </source>
</evidence>
<evidence type="ECO:0000256" key="3">
    <source>
        <dbReference type="ARBA" id="ARBA00023125"/>
    </source>
</evidence>
<organism evidence="7 8">
    <name type="scientific">Cladophialophora immunda</name>
    <dbReference type="NCBI Taxonomy" id="569365"/>
    <lineage>
        <taxon>Eukaryota</taxon>
        <taxon>Fungi</taxon>
        <taxon>Dikarya</taxon>
        <taxon>Ascomycota</taxon>
        <taxon>Pezizomycotina</taxon>
        <taxon>Eurotiomycetes</taxon>
        <taxon>Chaetothyriomycetidae</taxon>
        <taxon>Chaetothyriales</taxon>
        <taxon>Herpotrichiellaceae</taxon>
        <taxon>Cladophialophora</taxon>
    </lineage>
</organism>